<evidence type="ECO:0000313" key="5">
    <source>
        <dbReference type="EMBL" id="TWH81704.1"/>
    </source>
</evidence>
<dbReference type="PANTHER" id="PTHR43792">
    <property type="entry name" value="GNAT FAMILY, PUTATIVE (AFU_ORTHOLOGUE AFUA_3G00765)-RELATED-RELATED"/>
    <property type="match status" value="1"/>
</dbReference>
<organism evidence="5 6">
    <name type="scientific">Sedimentibacter saalensis</name>
    <dbReference type="NCBI Taxonomy" id="130788"/>
    <lineage>
        <taxon>Bacteria</taxon>
        <taxon>Bacillati</taxon>
        <taxon>Bacillota</taxon>
        <taxon>Tissierellia</taxon>
        <taxon>Sedimentibacter</taxon>
    </lineage>
</organism>
<dbReference type="OrthoDB" id="9785602at2"/>
<dbReference type="SUPFAM" id="SSF55729">
    <property type="entry name" value="Acyl-CoA N-acyltransferases (Nat)"/>
    <property type="match status" value="1"/>
</dbReference>
<dbReference type="Gene3D" id="3.40.630.30">
    <property type="match status" value="1"/>
</dbReference>
<evidence type="ECO:0000313" key="6">
    <source>
        <dbReference type="Proteomes" id="UP000315343"/>
    </source>
</evidence>
<evidence type="ECO:0000259" key="4">
    <source>
        <dbReference type="PROSITE" id="PS51186"/>
    </source>
</evidence>
<feature type="domain" description="N-acetyltransferase" evidence="4">
    <location>
        <begin position="9"/>
        <end position="174"/>
    </location>
</feature>
<evidence type="ECO:0000256" key="1">
    <source>
        <dbReference type="ARBA" id="ARBA00022679"/>
    </source>
</evidence>
<dbReference type="InterPro" id="IPR051531">
    <property type="entry name" value="N-acetyltransferase"/>
</dbReference>
<reference evidence="5 6" key="1">
    <citation type="submission" date="2019-07" db="EMBL/GenBank/DDBJ databases">
        <title>Genomic Encyclopedia of Type Strains, Phase I: the one thousand microbial genomes (KMG-I) project.</title>
        <authorList>
            <person name="Kyrpides N."/>
        </authorList>
    </citation>
    <scope>NUCLEOTIDE SEQUENCE [LARGE SCALE GENOMIC DNA]</scope>
    <source>
        <strain evidence="5 6">DSM 13558</strain>
    </source>
</reference>
<comment type="similarity">
    <text evidence="3">Belongs to the acetyltransferase family. RimJ subfamily.</text>
</comment>
<dbReference type="InterPro" id="IPR000182">
    <property type="entry name" value="GNAT_dom"/>
</dbReference>
<comment type="caution">
    <text evidence="5">The sequence shown here is derived from an EMBL/GenBank/DDBJ whole genome shotgun (WGS) entry which is preliminary data.</text>
</comment>
<dbReference type="GO" id="GO:0008999">
    <property type="term" value="F:protein-N-terminal-alanine acetyltransferase activity"/>
    <property type="evidence" value="ECO:0007669"/>
    <property type="project" value="TreeGrafter"/>
</dbReference>
<dbReference type="GO" id="GO:0005737">
    <property type="term" value="C:cytoplasm"/>
    <property type="evidence" value="ECO:0007669"/>
    <property type="project" value="TreeGrafter"/>
</dbReference>
<keyword evidence="2" id="KW-0012">Acyltransferase</keyword>
<dbReference type="AlphaFoldDB" id="A0A562JFM7"/>
<keyword evidence="6" id="KW-1185">Reference proteome</keyword>
<evidence type="ECO:0000256" key="2">
    <source>
        <dbReference type="ARBA" id="ARBA00023315"/>
    </source>
</evidence>
<protein>
    <submittedName>
        <fullName evidence="5">Putative acetyltransferase</fullName>
    </submittedName>
</protein>
<evidence type="ECO:0000256" key="3">
    <source>
        <dbReference type="ARBA" id="ARBA00038502"/>
    </source>
</evidence>
<name>A0A562JFM7_9FIRM</name>
<accession>A0A562JFM7</accession>
<dbReference type="Pfam" id="PF13302">
    <property type="entry name" value="Acetyltransf_3"/>
    <property type="match status" value="1"/>
</dbReference>
<sequence>MRTLETNRLILREWRESDLDDYFEYAQNPNVGPNAGWKPYSDKSEALKMLKTFIENDDLWAIVDKNLIKVIGSITLRNDEKRENTKTKMMGFVLSESYWGREIMLEAVKSVLQYGFEELKLEIISVYHFPLNYQSKRVIEKAGFKFEGVLRDSFTNFNGLVYDDCCYSMKKSEYFENKNRF</sequence>
<keyword evidence="1 5" id="KW-0808">Transferase</keyword>
<dbReference type="Proteomes" id="UP000315343">
    <property type="component" value="Unassembled WGS sequence"/>
</dbReference>
<dbReference type="InterPro" id="IPR016181">
    <property type="entry name" value="Acyl_CoA_acyltransferase"/>
</dbReference>
<dbReference type="PANTHER" id="PTHR43792:SF8">
    <property type="entry name" value="[RIBOSOMAL PROTEIN US5]-ALANINE N-ACETYLTRANSFERASE"/>
    <property type="match status" value="1"/>
</dbReference>
<dbReference type="RefSeq" id="WP_145081878.1">
    <property type="nucleotide sequence ID" value="NZ_VLKH01000003.1"/>
</dbReference>
<gene>
    <name evidence="5" type="ORF">LY60_01459</name>
</gene>
<proteinExistence type="inferred from homology"/>
<dbReference type="EMBL" id="VLKH01000003">
    <property type="protein sequence ID" value="TWH81704.1"/>
    <property type="molecule type" value="Genomic_DNA"/>
</dbReference>
<dbReference type="PROSITE" id="PS51186">
    <property type="entry name" value="GNAT"/>
    <property type="match status" value="1"/>
</dbReference>